<accession>A0A1Y1V435</accession>
<gene>
    <name evidence="4" type="ORF">BCR36DRAFT_298128</name>
</gene>
<dbReference type="PANTHER" id="PTHR14778">
    <property type="entry name" value="KINETOCHORE-ASSOCIATED PROTEIN DSN1 HOMOLOG"/>
    <property type="match status" value="1"/>
</dbReference>
<dbReference type="GO" id="GO:0007059">
    <property type="term" value="P:chromosome segregation"/>
    <property type="evidence" value="ECO:0007669"/>
    <property type="project" value="InterPro"/>
</dbReference>
<evidence type="ECO:0000256" key="1">
    <source>
        <dbReference type="SAM" id="Coils"/>
    </source>
</evidence>
<dbReference type="Proteomes" id="UP000193719">
    <property type="component" value="Unassembled WGS sequence"/>
</dbReference>
<dbReference type="OrthoDB" id="3364649at2759"/>
<keyword evidence="3" id="KW-0812">Transmembrane</keyword>
<evidence type="ECO:0000313" key="4">
    <source>
        <dbReference type="EMBL" id="ORX45960.1"/>
    </source>
</evidence>
<proteinExistence type="predicted"/>
<keyword evidence="3" id="KW-0472">Membrane</keyword>
<keyword evidence="1" id="KW-0175">Coiled coil</keyword>
<name>A0A1Y1V435_9FUNG</name>
<comment type="caution">
    <text evidence="4">The sequence shown here is derived from an EMBL/GenBank/DDBJ whole genome shotgun (WGS) entry which is preliminary data.</text>
</comment>
<dbReference type="AlphaFoldDB" id="A0A1Y1V435"/>
<feature type="compositionally biased region" description="Basic and acidic residues" evidence="2">
    <location>
        <begin position="261"/>
        <end position="271"/>
    </location>
</feature>
<feature type="region of interest" description="Disordered" evidence="2">
    <location>
        <begin position="256"/>
        <end position="277"/>
    </location>
</feature>
<keyword evidence="5" id="KW-1185">Reference proteome</keyword>
<feature type="transmembrane region" description="Helical" evidence="3">
    <location>
        <begin position="340"/>
        <end position="358"/>
    </location>
</feature>
<dbReference type="InterPro" id="IPR013218">
    <property type="entry name" value="Dsn1/Mis13"/>
</dbReference>
<keyword evidence="3" id="KW-1133">Transmembrane helix</keyword>
<feature type="coiled-coil region" evidence="1">
    <location>
        <begin position="66"/>
        <end position="98"/>
    </location>
</feature>
<organism evidence="4 5">
    <name type="scientific">Piromyces finnis</name>
    <dbReference type="NCBI Taxonomy" id="1754191"/>
    <lineage>
        <taxon>Eukaryota</taxon>
        <taxon>Fungi</taxon>
        <taxon>Fungi incertae sedis</taxon>
        <taxon>Chytridiomycota</taxon>
        <taxon>Chytridiomycota incertae sedis</taxon>
        <taxon>Neocallimastigomycetes</taxon>
        <taxon>Neocallimastigales</taxon>
        <taxon>Neocallimastigaceae</taxon>
        <taxon>Piromyces</taxon>
    </lineage>
</organism>
<reference evidence="4 5" key="1">
    <citation type="submission" date="2016-08" db="EMBL/GenBank/DDBJ databases">
        <title>Genomes of anaerobic fungi encode conserved fungal cellulosomes for biomass hydrolysis.</title>
        <authorList>
            <consortium name="DOE Joint Genome Institute"/>
            <person name="Haitjema C.H."/>
            <person name="Gilmore S.P."/>
            <person name="Henske J.K."/>
            <person name="Solomon K.V."/>
            <person name="De Groot R."/>
            <person name="Kuo A."/>
            <person name="Mondo S.J."/>
            <person name="Salamov A.A."/>
            <person name="Labutti K."/>
            <person name="Zhao Z."/>
            <person name="Chiniquy J."/>
            <person name="Barry K."/>
            <person name="Brewer H.M."/>
            <person name="Purvine S.O."/>
            <person name="Wright A.T."/>
            <person name="Boxma B."/>
            <person name="Van Alen T."/>
            <person name="Hackstein J.H."/>
            <person name="Baker S.E."/>
            <person name="Grigoriev I.V."/>
            <person name="O'Malley M.A."/>
        </authorList>
    </citation>
    <scope>NUCLEOTIDE SEQUENCE [LARGE SCALE GENOMIC DNA]</scope>
    <source>
        <strain evidence="5">finn</strain>
    </source>
</reference>
<reference evidence="4 5" key="2">
    <citation type="submission" date="2016-08" db="EMBL/GenBank/DDBJ databases">
        <title>Pervasive Adenine N6-methylation of Active Genes in Fungi.</title>
        <authorList>
            <consortium name="DOE Joint Genome Institute"/>
            <person name="Mondo S.J."/>
            <person name="Dannebaum R.O."/>
            <person name="Kuo R.C."/>
            <person name="Labutti K."/>
            <person name="Haridas S."/>
            <person name="Kuo A."/>
            <person name="Salamov A."/>
            <person name="Ahrendt S.R."/>
            <person name="Lipzen A."/>
            <person name="Sullivan W."/>
            <person name="Andreopoulos W.B."/>
            <person name="Clum A."/>
            <person name="Lindquist E."/>
            <person name="Daum C."/>
            <person name="Ramamoorthy G.K."/>
            <person name="Gryganskyi A."/>
            <person name="Culley D."/>
            <person name="Magnuson J.K."/>
            <person name="James T.Y."/>
            <person name="O'Malley M.A."/>
            <person name="Stajich J.E."/>
            <person name="Spatafora J.W."/>
            <person name="Visel A."/>
            <person name="Grigoriev I.V."/>
        </authorList>
    </citation>
    <scope>NUCLEOTIDE SEQUENCE [LARGE SCALE GENOMIC DNA]</scope>
    <source>
        <strain evidence="5">finn</strain>
    </source>
</reference>
<evidence type="ECO:0000256" key="2">
    <source>
        <dbReference type="SAM" id="MobiDB-lite"/>
    </source>
</evidence>
<protein>
    <submittedName>
        <fullName evidence="4">Uncharacterized protein</fullName>
    </submittedName>
</protein>
<dbReference type="EMBL" id="MCFH01000037">
    <property type="protein sequence ID" value="ORX45960.1"/>
    <property type="molecule type" value="Genomic_DNA"/>
</dbReference>
<sequence length="359" mass="42552">MVITKIQKRLHNEVVEEEIDNQIYDSSSSSSSSPGLSILKKLKKKNSIKLLKKTKKPKAIFEEIDIREKFKVIENAKNKEKEIQKKEISNSNNKILEESITDEDKIQGNKNNDKNELIKDQITQKHITKEQLKLNKRRKKEKEKEKNYNKQDNYRRALLKKQIFKSRVVDTFKPFNIADSPILKRNVDLRNSMVRRSSMNLRGKRKSSAYGGLCPPPLPNTRSSSFYRFIAFEQPEPIKMKQLLLWCLERTMKDQSSTNKDTSENKNENDNKNNIPKSILDKAKEIQEIIVEQLMNNEIETSWYNREKSPDEEECLKGKNKINIDNEKKLIEFQEKLEKYLNIYINLIFFIFIYIYFFN</sequence>
<dbReference type="GO" id="GO:0000444">
    <property type="term" value="C:MIS12/MIND type complex"/>
    <property type="evidence" value="ECO:0007669"/>
    <property type="project" value="InterPro"/>
</dbReference>
<dbReference type="GO" id="GO:0051301">
    <property type="term" value="P:cell division"/>
    <property type="evidence" value="ECO:0007669"/>
    <property type="project" value="InterPro"/>
</dbReference>
<evidence type="ECO:0000313" key="5">
    <source>
        <dbReference type="Proteomes" id="UP000193719"/>
    </source>
</evidence>
<dbReference type="PANTHER" id="PTHR14778:SF2">
    <property type="entry name" value="KINETOCHORE-ASSOCIATED PROTEIN DSN1 HOMOLOG"/>
    <property type="match status" value="1"/>
</dbReference>
<dbReference type="Pfam" id="PF08202">
    <property type="entry name" value="MIS13"/>
    <property type="match status" value="1"/>
</dbReference>
<dbReference type="STRING" id="1754191.A0A1Y1V435"/>
<evidence type="ECO:0000256" key="3">
    <source>
        <dbReference type="SAM" id="Phobius"/>
    </source>
</evidence>